<dbReference type="InterPro" id="IPR027417">
    <property type="entry name" value="P-loop_NTPase"/>
</dbReference>
<proteinExistence type="inferred from homology"/>
<evidence type="ECO:0000259" key="3">
    <source>
        <dbReference type="Pfam" id="PF00685"/>
    </source>
</evidence>
<dbReference type="GO" id="GO:0008146">
    <property type="term" value="F:sulfotransferase activity"/>
    <property type="evidence" value="ECO:0007669"/>
    <property type="project" value="InterPro"/>
</dbReference>
<comment type="similarity">
    <text evidence="1">Belongs to the sulfotransferase 1 family.</text>
</comment>
<accession>A0A3P4B1X0</accession>
<sequence length="285" mass="31311">MSGIYWLASYPKSGNTWMRAFLANLQQDGERPVSINDIGVGDIASRRSTLDAVLGFDTADLTLEEIERLRPDVYDWCDGETGVRYCKIHDAYTRGPDGRPLVGTGSTRGAVYIVRNPLDVVSSAAQHWNLGRDATIARMADPDAALARHAAARGGLQVFQRMLSWSGHVLSWVDAPGLACLPVRYEDMLAQPLETFTRVAGFLGMPADAGRVAKAVRFSSFEVLAGQEAESGFRERPAHAERFFREGRSGGWRDRLDPGQVARILADHGAVMRRFGYLDEAGEPV</sequence>
<evidence type="ECO:0000256" key="2">
    <source>
        <dbReference type="ARBA" id="ARBA00022679"/>
    </source>
</evidence>
<dbReference type="PANTHER" id="PTHR11783">
    <property type="entry name" value="SULFOTRANSFERASE SULT"/>
    <property type="match status" value="1"/>
</dbReference>
<organism evidence="4 5">
    <name type="scientific">Pigmentiphaga humi</name>
    <dbReference type="NCBI Taxonomy" id="2478468"/>
    <lineage>
        <taxon>Bacteria</taxon>
        <taxon>Pseudomonadati</taxon>
        <taxon>Pseudomonadota</taxon>
        <taxon>Betaproteobacteria</taxon>
        <taxon>Burkholderiales</taxon>
        <taxon>Alcaligenaceae</taxon>
        <taxon>Pigmentiphaga</taxon>
    </lineage>
</organism>
<protein>
    <submittedName>
        <fullName evidence="4">Sulfotransferase domain protein</fullName>
    </submittedName>
</protein>
<dbReference type="InterPro" id="IPR000863">
    <property type="entry name" value="Sulfotransferase_dom"/>
</dbReference>
<dbReference type="Gene3D" id="3.40.50.300">
    <property type="entry name" value="P-loop containing nucleotide triphosphate hydrolases"/>
    <property type="match status" value="1"/>
</dbReference>
<feature type="domain" description="Sulfotransferase" evidence="3">
    <location>
        <begin position="111"/>
        <end position="273"/>
    </location>
</feature>
<dbReference type="Proteomes" id="UP000277294">
    <property type="component" value="Unassembled WGS sequence"/>
</dbReference>
<evidence type="ECO:0000256" key="1">
    <source>
        <dbReference type="ARBA" id="ARBA00005771"/>
    </source>
</evidence>
<keyword evidence="2 4" id="KW-0808">Transferase</keyword>
<evidence type="ECO:0000313" key="4">
    <source>
        <dbReference type="EMBL" id="VCU70052.1"/>
    </source>
</evidence>
<dbReference type="OrthoDB" id="9804504at2"/>
<gene>
    <name evidence="4" type="ORF">PIGHUM_02119</name>
</gene>
<dbReference type="Pfam" id="PF00685">
    <property type="entry name" value="Sulfotransfer_1"/>
    <property type="match status" value="1"/>
</dbReference>
<dbReference type="EMBL" id="UWPJ01000017">
    <property type="protein sequence ID" value="VCU70052.1"/>
    <property type="molecule type" value="Genomic_DNA"/>
</dbReference>
<dbReference type="AlphaFoldDB" id="A0A3P4B1X0"/>
<name>A0A3P4B1X0_9BURK</name>
<keyword evidence="5" id="KW-1185">Reference proteome</keyword>
<dbReference type="RefSeq" id="WP_124079569.1">
    <property type="nucleotide sequence ID" value="NZ_UWPJ01000017.1"/>
</dbReference>
<evidence type="ECO:0000313" key="5">
    <source>
        <dbReference type="Proteomes" id="UP000277294"/>
    </source>
</evidence>
<reference evidence="4 5" key="1">
    <citation type="submission" date="2018-10" db="EMBL/GenBank/DDBJ databases">
        <authorList>
            <person name="Criscuolo A."/>
        </authorList>
    </citation>
    <scope>NUCLEOTIDE SEQUENCE [LARGE SCALE GENOMIC DNA]</scope>
    <source>
        <strain evidence="4">DnA1</strain>
    </source>
</reference>
<dbReference type="SUPFAM" id="SSF52540">
    <property type="entry name" value="P-loop containing nucleoside triphosphate hydrolases"/>
    <property type="match status" value="1"/>
</dbReference>